<feature type="compositionally biased region" description="Basic and acidic residues" evidence="1">
    <location>
        <begin position="144"/>
        <end position="157"/>
    </location>
</feature>
<dbReference type="Gene3D" id="1.10.8.550">
    <property type="entry name" value="Proto-chlorophyllide reductase 57 kD subunit B"/>
    <property type="match status" value="1"/>
</dbReference>
<evidence type="ECO:0000256" key="1">
    <source>
        <dbReference type="SAM" id="MobiDB-lite"/>
    </source>
</evidence>
<feature type="domain" description="Light-independent protochlorophyllide reductase subunit B-like C-terminal" evidence="2">
    <location>
        <begin position="158"/>
        <end position="200"/>
    </location>
</feature>
<dbReference type="AlphaFoldDB" id="A0A133VIU5"/>
<dbReference type="EMBL" id="LHYE01000047">
    <property type="protein sequence ID" value="KXB06362.1"/>
    <property type="molecule type" value="Genomic_DNA"/>
</dbReference>
<dbReference type="GO" id="GO:0016491">
    <property type="term" value="F:oxidoreductase activity"/>
    <property type="evidence" value="ECO:0007669"/>
    <property type="project" value="InterPro"/>
</dbReference>
<feature type="region of interest" description="Disordered" evidence="1">
    <location>
        <begin position="127"/>
        <end position="162"/>
    </location>
</feature>
<dbReference type="GO" id="GO:0015995">
    <property type="term" value="P:chlorophyll biosynthetic process"/>
    <property type="evidence" value="ECO:0007669"/>
    <property type="project" value="InterPro"/>
</dbReference>
<accession>A0A133VIU5</accession>
<evidence type="ECO:0000259" key="2">
    <source>
        <dbReference type="Pfam" id="PF08369"/>
    </source>
</evidence>
<gene>
    <name evidence="3" type="ORF">AKJ51_03830</name>
</gene>
<reference evidence="3 4" key="1">
    <citation type="journal article" date="2016" name="Sci. Rep.">
        <title>Metabolic traits of an uncultured archaeal lineage -MSBL1- from brine pools of the Red Sea.</title>
        <authorList>
            <person name="Mwirichia R."/>
            <person name="Alam I."/>
            <person name="Rashid M."/>
            <person name="Vinu M."/>
            <person name="Ba-Alawi W."/>
            <person name="Anthony Kamau A."/>
            <person name="Kamanda Ngugi D."/>
            <person name="Goker M."/>
            <person name="Klenk H.P."/>
            <person name="Bajic V."/>
            <person name="Stingl U."/>
        </authorList>
    </citation>
    <scope>NUCLEOTIDE SEQUENCE [LARGE SCALE GENOMIC DNA]</scope>
    <source>
        <strain evidence="3">SCGC-AAA382A20</strain>
    </source>
</reference>
<dbReference type="InterPro" id="IPR013580">
    <property type="entry name" value="LI-POR_suB-like_C"/>
</dbReference>
<dbReference type="Pfam" id="PF08369">
    <property type="entry name" value="PCP_red"/>
    <property type="match status" value="1"/>
</dbReference>
<evidence type="ECO:0000313" key="3">
    <source>
        <dbReference type="EMBL" id="KXB06362.1"/>
    </source>
</evidence>
<dbReference type="GO" id="GO:0015979">
    <property type="term" value="P:photosynthesis"/>
    <property type="evidence" value="ECO:0007669"/>
    <property type="project" value="InterPro"/>
</dbReference>
<name>A0A133VIU5_9EURY</name>
<proteinExistence type="predicted"/>
<protein>
    <recommendedName>
        <fullName evidence="2">Light-independent protochlorophyllide reductase subunit B-like C-terminal domain-containing protein</fullName>
    </recommendedName>
</protein>
<dbReference type="Proteomes" id="UP000070263">
    <property type="component" value="Unassembled WGS sequence"/>
</dbReference>
<comment type="caution">
    <text evidence="3">The sequence shown here is derived from an EMBL/GenBank/DDBJ whole genome shotgun (WGS) entry which is preliminary data.</text>
</comment>
<keyword evidence="4" id="KW-1185">Reference proteome</keyword>
<evidence type="ECO:0000313" key="4">
    <source>
        <dbReference type="Proteomes" id="UP000070263"/>
    </source>
</evidence>
<sequence>MIPITETETNSALNSLHKKYASEMKNLGCTQNWIKRISSDNSLVCQYRPLEPDRIINALADYLITWREKLYLPAESNVGEKREKMAVENILEYKKILHENDMGLDIYRKKFSKPMVKTIEEAAFGSEPSLRVHKNNKHTNNSGKKPEKTKKSEKEVEWTSEAESYLQEAPKFVRSKIKTKAEEKASQTEKEKITLDFIKNLRKQ</sequence>
<dbReference type="InterPro" id="IPR042298">
    <property type="entry name" value="P-CP_red_C"/>
</dbReference>
<organism evidence="3 4">
    <name type="scientific">candidate division MSBL1 archaeon SCGC-AAA382A20</name>
    <dbReference type="NCBI Taxonomy" id="1698280"/>
    <lineage>
        <taxon>Archaea</taxon>
        <taxon>Methanobacteriati</taxon>
        <taxon>Methanobacteriota</taxon>
        <taxon>candidate division MSBL1</taxon>
    </lineage>
</organism>